<dbReference type="HOGENOM" id="CLU_3025956_0_0_6"/>
<gene>
    <name evidence="2" type="ORF">HMPREF0454_02056</name>
</gene>
<accession>G9Y689</accession>
<feature type="transmembrane region" description="Helical" evidence="1">
    <location>
        <begin position="32"/>
        <end position="54"/>
    </location>
</feature>
<dbReference type="AlphaFoldDB" id="G9Y689"/>
<keyword evidence="1" id="KW-0472">Membrane</keyword>
<comment type="caution">
    <text evidence="2">The sequence shown here is derived from an EMBL/GenBank/DDBJ whole genome shotgun (WGS) entry which is preliminary data.</text>
</comment>
<evidence type="ECO:0000313" key="2">
    <source>
        <dbReference type="EMBL" id="EHM42947.1"/>
    </source>
</evidence>
<reference evidence="2 3" key="1">
    <citation type="submission" date="2011-08" db="EMBL/GenBank/DDBJ databases">
        <authorList>
            <person name="Weinstock G."/>
            <person name="Sodergren E."/>
            <person name="Clifton S."/>
            <person name="Fulton L."/>
            <person name="Fulton B."/>
            <person name="Courtney L."/>
            <person name="Fronick C."/>
            <person name="Harrison M."/>
            <person name="Strong C."/>
            <person name="Farmer C."/>
            <person name="Delahaunty K."/>
            <person name="Markovic C."/>
            <person name="Hall O."/>
            <person name="Minx P."/>
            <person name="Tomlinson C."/>
            <person name="Mitreva M."/>
            <person name="Hou S."/>
            <person name="Chen J."/>
            <person name="Wollam A."/>
            <person name="Pepin K.H."/>
            <person name="Johnson M."/>
            <person name="Bhonagiri V."/>
            <person name="Zhang X."/>
            <person name="Suruliraj S."/>
            <person name="Warren W."/>
            <person name="Chinwalla A."/>
            <person name="Mardis E.R."/>
            <person name="Wilson R.K."/>
        </authorList>
    </citation>
    <scope>NUCLEOTIDE SEQUENCE [LARGE SCALE GENOMIC DNA]</scope>
    <source>
        <strain evidence="2 3">ATCC 51873</strain>
    </source>
</reference>
<organism evidence="2 3">
    <name type="scientific">Hafnia alvei ATCC 51873</name>
    <dbReference type="NCBI Taxonomy" id="1002364"/>
    <lineage>
        <taxon>Bacteria</taxon>
        <taxon>Pseudomonadati</taxon>
        <taxon>Pseudomonadota</taxon>
        <taxon>Gammaproteobacteria</taxon>
        <taxon>Enterobacterales</taxon>
        <taxon>Hafniaceae</taxon>
        <taxon>Hafnia</taxon>
    </lineage>
</organism>
<evidence type="ECO:0000256" key="1">
    <source>
        <dbReference type="SAM" id="Phobius"/>
    </source>
</evidence>
<name>G9Y689_HAFAL</name>
<sequence length="55" mass="6486">MTLQKKIYTFYQNATSFQRHRKVNMSIFISEWLTGMTAFTSSLIFILLLFYIVAA</sequence>
<dbReference type="Proteomes" id="UP000005959">
    <property type="component" value="Unassembled WGS sequence"/>
</dbReference>
<keyword evidence="1" id="KW-1133">Transmembrane helix</keyword>
<protein>
    <submittedName>
        <fullName evidence="2">Uncharacterized protein</fullName>
    </submittedName>
</protein>
<proteinExistence type="predicted"/>
<dbReference type="EMBL" id="AGCI01000047">
    <property type="protein sequence ID" value="EHM42947.1"/>
    <property type="molecule type" value="Genomic_DNA"/>
</dbReference>
<keyword evidence="1" id="KW-0812">Transmembrane</keyword>
<evidence type="ECO:0000313" key="3">
    <source>
        <dbReference type="Proteomes" id="UP000005959"/>
    </source>
</evidence>